<evidence type="ECO:0000256" key="2">
    <source>
        <dbReference type="ARBA" id="ARBA00023315"/>
    </source>
</evidence>
<dbReference type="SMART" id="SM00563">
    <property type="entry name" value="PlsC"/>
    <property type="match status" value="1"/>
</dbReference>
<sequence length="303" mass="32479">MGREKGGFWVGLAAAVFYPLTGMLARREVSHGERIPRQGPAILVLNHTSHLDIPYDAVFVHQQRRVPRFLAKHSLWNIPFVRRVLVGAGQIPVYRGSADAKQSLRAAHQALRDGKLVVIYAEGTITKDPNGWPMHARTGVARLALDNDVPVIPVARWGTRDIYDHYTKKFRPFPRKTVWIRVGEPVDLSAYRGQRQTATVLREVTSLLMGRVTEMLAEIRNEPAPDQPHGTPPAAAAETGGGPAGAPESSEVDSAGPGHGAEPVHGSGRDATPAGDSAGPVNDSAAPVHGSGQDSTPAGEASH</sequence>
<dbReference type="AlphaFoldDB" id="A0AAE3GLU5"/>
<dbReference type="InterPro" id="IPR002123">
    <property type="entry name" value="Plipid/glycerol_acylTrfase"/>
</dbReference>
<dbReference type="GO" id="GO:0006654">
    <property type="term" value="P:phosphatidic acid biosynthetic process"/>
    <property type="evidence" value="ECO:0007669"/>
    <property type="project" value="TreeGrafter"/>
</dbReference>
<dbReference type="SUPFAM" id="SSF69593">
    <property type="entry name" value="Glycerol-3-phosphate (1)-acyltransferase"/>
    <property type="match status" value="1"/>
</dbReference>
<protein>
    <submittedName>
        <fullName evidence="6">1-acyl-sn-glycerol-3-phosphate acyltransferases</fullName>
    </submittedName>
</protein>
<keyword evidence="4" id="KW-1133">Transmembrane helix</keyword>
<evidence type="ECO:0000256" key="4">
    <source>
        <dbReference type="SAM" id="Phobius"/>
    </source>
</evidence>
<keyword evidence="4" id="KW-0472">Membrane</keyword>
<keyword evidence="4" id="KW-0812">Transmembrane</keyword>
<keyword evidence="2 6" id="KW-0012">Acyltransferase</keyword>
<comment type="caution">
    <text evidence="6">The sequence shown here is derived from an EMBL/GenBank/DDBJ whole genome shotgun (WGS) entry which is preliminary data.</text>
</comment>
<dbReference type="EMBL" id="JAMTCK010000022">
    <property type="protein sequence ID" value="MCP2169935.1"/>
    <property type="molecule type" value="Genomic_DNA"/>
</dbReference>
<reference evidence="6" key="1">
    <citation type="submission" date="2022-06" db="EMBL/GenBank/DDBJ databases">
        <title>Genomic Encyclopedia of Archaeal and Bacterial Type Strains, Phase II (KMG-II): from individual species to whole genera.</title>
        <authorList>
            <person name="Goeker M."/>
        </authorList>
    </citation>
    <scope>NUCLEOTIDE SEQUENCE</scope>
    <source>
        <strain evidence="6">DSM 43935</strain>
    </source>
</reference>
<keyword evidence="7" id="KW-1185">Reference proteome</keyword>
<evidence type="ECO:0000259" key="5">
    <source>
        <dbReference type="SMART" id="SM00563"/>
    </source>
</evidence>
<keyword evidence="1" id="KW-0808">Transferase</keyword>
<evidence type="ECO:0000256" key="1">
    <source>
        <dbReference type="ARBA" id="ARBA00022679"/>
    </source>
</evidence>
<dbReference type="GO" id="GO:0003841">
    <property type="term" value="F:1-acylglycerol-3-phosphate O-acyltransferase activity"/>
    <property type="evidence" value="ECO:0007669"/>
    <property type="project" value="TreeGrafter"/>
</dbReference>
<evidence type="ECO:0000256" key="3">
    <source>
        <dbReference type="SAM" id="MobiDB-lite"/>
    </source>
</evidence>
<name>A0AAE3GLU5_9PSEU</name>
<feature type="region of interest" description="Disordered" evidence="3">
    <location>
        <begin position="222"/>
        <end position="303"/>
    </location>
</feature>
<gene>
    <name evidence="6" type="ORF">LX83_006821</name>
</gene>
<evidence type="ECO:0000313" key="7">
    <source>
        <dbReference type="Proteomes" id="UP001206128"/>
    </source>
</evidence>
<evidence type="ECO:0000313" key="6">
    <source>
        <dbReference type="EMBL" id="MCP2169935.1"/>
    </source>
</evidence>
<organism evidence="6 7">
    <name type="scientific">Goodfellowiella coeruleoviolacea</name>
    <dbReference type="NCBI Taxonomy" id="334858"/>
    <lineage>
        <taxon>Bacteria</taxon>
        <taxon>Bacillati</taxon>
        <taxon>Actinomycetota</taxon>
        <taxon>Actinomycetes</taxon>
        <taxon>Pseudonocardiales</taxon>
        <taxon>Pseudonocardiaceae</taxon>
        <taxon>Goodfellowiella</taxon>
    </lineage>
</organism>
<accession>A0AAE3GLU5</accession>
<dbReference type="Proteomes" id="UP001206128">
    <property type="component" value="Unassembled WGS sequence"/>
</dbReference>
<dbReference type="Pfam" id="PF01553">
    <property type="entry name" value="Acyltransferase"/>
    <property type="match status" value="1"/>
</dbReference>
<proteinExistence type="predicted"/>
<feature type="domain" description="Phospholipid/glycerol acyltransferase" evidence="5">
    <location>
        <begin position="41"/>
        <end position="159"/>
    </location>
</feature>
<dbReference type="CDD" id="cd07989">
    <property type="entry name" value="LPLAT_AGPAT-like"/>
    <property type="match status" value="1"/>
</dbReference>
<dbReference type="PANTHER" id="PTHR10434">
    <property type="entry name" value="1-ACYL-SN-GLYCEROL-3-PHOSPHATE ACYLTRANSFERASE"/>
    <property type="match status" value="1"/>
</dbReference>
<dbReference type="GO" id="GO:0005886">
    <property type="term" value="C:plasma membrane"/>
    <property type="evidence" value="ECO:0007669"/>
    <property type="project" value="TreeGrafter"/>
</dbReference>
<feature type="transmembrane region" description="Helical" evidence="4">
    <location>
        <begin position="6"/>
        <end position="25"/>
    </location>
</feature>
<dbReference type="PANTHER" id="PTHR10434:SF55">
    <property type="entry name" value="POSSIBLE ACYLTRANSFERASE"/>
    <property type="match status" value="1"/>
</dbReference>